<dbReference type="GO" id="GO:0016787">
    <property type="term" value="F:hydrolase activity"/>
    <property type="evidence" value="ECO:0007669"/>
    <property type="project" value="UniProtKB-KW"/>
</dbReference>
<reference evidence="5 6" key="1">
    <citation type="submission" date="2015-05" db="EMBL/GenBank/DDBJ databases">
        <authorList>
            <person name="Fogelqvist Johan"/>
        </authorList>
    </citation>
    <scope>NUCLEOTIDE SEQUENCE [LARGE SCALE GENOMIC DNA]</scope>
    <source>
        <strain evidence="4">VL1</strain>
        <strain evidence="3">VL2</strain>
    </source>
</reference>
<dbReference type="Proteomes" id="UP000044602">
    <property type="component" value="Unassembled WGS sequence"/>
</dbReference>
<dbReference type="InterPro" id="IPR029058">
    <property type="entry name" value="AB_hydrolase_fold"/>
</dbReference>
<dbReference type="PANTHER" id="PTHR48081">
    <property type="entry name" value="AB HYDROLASE SUPERFAMILY PROTEIN C4A8.06C"/>
    <property type="match status" value="1"/>
</dbReference>
<evidence type="ECO:0000313" key="5">
    <source>
        <dbReference type="Proteomes" id="UP000044602"/>
    </source>
</evidence>
<name>A0A0G4LFV4_VERLO</name>
<dbReference type="STRING" id="100787.A0A0G4LFV4"/>
<evidence type="ECO:0000256" key="1">
    <source>
        <dbReference type="ARBA" id="ARBA00022801"/>
    </source>
</evidence>
<feature type="domain" description="Alpha/beta hydrolase fold-3" evidence="2">
    <location>
        <begin position="93"/>
        <end position="316"/>
    </location>
</feature>
<sequence length="355" mass="38846">MADFSQYGGASDEWRASEKTITFSSASAGISPVDLQKKMNETREQAAAKAMESMKDLVQTQDYSIPTRDGSAIEARLYRPSSASQDDRLSVFLFFHGGGFLMGTLGTEDATCSWICTSAQVAVLHVNYRHTPKFPYPTAWDDAEDGFIWLHKNIDLVRGDPDQVIVGGISAGAQLTASLVLRKNMGEPLTKEYPEIAGQVLMIPCLVGFDAYEPQLKKLRDPSVSSYKKNENSALLPMRTVRMFTELLQVGTPDPADLRLSPGNASVADVRGLPPTTFGVAGLDPLRDEGLLYSQLLADAGVPTDTYVFKGVPHGFRRFGDLSQSKRWDSVLAHSVGWCLSKPKANEFLVKTEGQ</sequence>
<dbReference type="EMBL" id="CVQH01020418">
    <property type="protein sequence ID" value="CRK27500.1"/>
    <property type="molecule type" value="Genomic_DNA"/>
</dbReference>
<dbReference type="InterPro" id="IPR013094">
    <property type="entry name" value="AB_hydrolase_3"/>
</dbReference>
<dbReference type="Proteomes" id="UP000045706">
    <property type="component" value="Unassembled WGS sequence"/>
</dbReference>
<evidence type="ECO:0000259" key="2">
    <source>
        <dbReference type="Pfam" id="PF07859"/>
    </source>
</evidence>
<dbReference type="EMBL" id="CVQI01011112">
    <property type="protein sequence ID" value="CRK20590.1"/>
    <property type="molecule type" value="Genomic_DNA"/>
</dbReference>
<evidence type="ECO:0000313" key="4">
    <source>
        <dbReference type="EMBL" id="CRK27500.1"/>
    </source>
</evidence>
<evidence type="ECO:0000313" key="6">
    <source>
        <dbReference type="Proteomes" id="UP000045706"/>
    </source>
</evidence>
<dbReference type="Gene3D" id="3.40.50.1820">
    <property type="entry name" value="alpha/beta hydrolase"/>
    <property type="match status" value="1"/>
</dbReference>
<keyword evidence="1" id="KW-0378">Hydrolase</keyword>
<keyword evidence="5" id="KW-1185">Reference proteome</keyword>
<accession>A0A0G4LFV4</accession>
<protein>
    <recommendedName>
        <fullName evidence="2">Alpha/beta hydrolase fold-3 domain-containing protein</fullName>
    </recommendedName>
</protein>
<gene>
    <name evidence="4" type="ORF">BN1708_004392</name>
    <name evidence="3" type="ORF">BN1723_000403</name>
</gene>
<dbReference type="AlphaFoldDB" id="A0A0G4LFV4"/>
<organism evidence="3 6">
    <name type="scientific">Verticillium longisporum</name>
    <name type="common">Verticillium dahliae var. longisporum</name>
    <dbReference type="NCBI Taxonomy" id="100787"/>
    <lineage>
        <taxon>Eukaryota</taxon>
        <taxon>Fungi</taxon>
        <taxon>Dikarya</taxon>
        <taxon>Ascomycota</taxon>
        <taxon>Pezizomycotina</taxon>
        <taxon>Sordariomycetes</taxon>
        <taxon>Hypocreomycetidae</taxon>
        <taxon>Glomerellales</taxon>
        <taxon>Plectosphaerellaceae</taxon>
        <taxon>Verticillium</taxon>
    </lineage>
</organism>
<dbReference type="Pfam" id="PF07859">
    <property type="entry name" value="Abhydrolase_3"/>
    <property type="match status" value="1"/>
</dbReference>
<dbReference type="SUPFAM" id="SSF53474">
    <property type="entry name" value="alpha/beta-Hydrolases"/>
    <property type="match status" value="1"/>
</dbReference>
<evidence type="ECO:0000313" key="3">
    <source>
        <dbReference type="EMBL" id="CRK20590.1"/>
    </source>
</evidence>
<proteinExistence type="predicted"/>
<dbReference type="InterPro" id="IPR050300">
    <property type="entry name" value="GDXG_lipolytic_enzyme"/>
</dbReference>
<dbReference type="PANTHER" id="PTHR48081:SF8">
    <property type="entry name" value="ALPHA_BETA HYDROLASE FOLD-3 DOMAIN-CONTAINING PROTEIN-RELATED"/>
    <property type="match status" value="1"/>
</dbReference>